<dbReference type="Gene3D" id="3.40.630.30">
    <property type="match status" value="1"/>
</dbReference>
<dbReference type="Pfam" id="PF00583">
    <property type="entry name" value="Acetyltransf_1"/>
    <property type="match status" value="1"/>
</dbReference>
<keyword evidence="2" id="KW-0378">Hydrolase</keyword>
<dbReference type="SUPFAM" id="SSF55729">
    <property type="entry name" value="Acyl-CoA N-acyltransferases (Nat)"/>
    <property type="match status" value="1"/>
</dbReference>
<evidence type="ECO:0000259" key="7">
    <source>
        <dbReference type="Pfam" id="PF00933"/>
    </source>
</evidence>
<evidence type="ECO:0000256" key="1">
    <source>
        <dbReference type="ARBA" id="ARBA00005336"/>
    </source>
</evidence>
<evidence type="ECO:0000256" key="4">
    <source>
        <dbReference type="ARBA" id="ARBA00023295"/>
    </source>
</evidence>
<feature type="domain" description="Glycoside hydrolase family 3 N-terminal" evidence="7">
    <location>
        <begin position="87"/>
        <end position="378"/>
    </location>
</feature>
<dbReference type="GO" id="GO:0004553">
    <property type="term" value="F:hydrolase activity, hydrolyzing O-glycosyl compounds"/>
    <property type="evidence" value="ECO:0007669"/>
    <property type="project" value="InterPro"/>
</dbReference>
<evidence type="ECO:0000313" key="9">
    <source>
        <dbReference type="Proteomes" id="UP000044602"/>
    </source>
</evidence>
<dbReference type="PANTHER" id="PTHR30480">
    <property type="entry name" value="BETA-HEXOSAMINIDASE-RELATED"/>
    <property type="match status" value="1"/>
</dbReference>
<dbReference type="InterPro" id="IPR000182">
    <property type="entry name" value="GNAT_dom"/>
</dbReference>
<reference evidence="8 9" key="1">
    <citation type="submission" date="2015-05" db="EMBL/GenBank/DDBJ databases">
        <authorList>
            <person name="Wang D.B."/>
            <person name="Wang M."/>
        </authorList>
    </citation>
    <scope>NUCLEOTIDE SEQUENCE [LARGE SCALE GENOMIC DNA]</scope>
    <source>
        <strain evidence="8">VL1</strain>
    </source>
</reference>
<dbReference type="Pfam" id="PF00933">
    <property type="entry name" value="Glyco_hydro_3"/>
    <property type="match status" value="1"/>
</dbReference>
<evidence type="ECO:0000256" key="3">
    <source>
        <dbReference type="ARBA" id="ARBA00023180"/>
    </source>
</evidence>
<evidence type="ECO:0008006" key="10">
    <source>
        <dbReference type="Google" id="ProtNLM"/>
    </source>
</evidence>
<dbReference type="InterPro" id="IPR016181">
    <property type="entry name" value="Acyl_CoA_acyltransferase"/>
</dbReference>
<dbReference type="Gene3D" id="3.20.20.300">
    <property type="entry name" value="Glycoside hydrolase, family 3, N-terminal domain"/>
    <property type="match status" value="1"/>
</dbReference>
<dbReference type="AlphaFoldDB" id="A0A0G4MPU0"/>
<dbReference type="InterPro" id="IPR036962">
    <property type="entry name" value="Glyco_hydro_3_N_sf"/>
</dbReference>
<feature type="compositionally biased region" description="Basic and acidic residues" evidence="5">
    <location>
        <begin position="14"/>
        <end position="42"/>
    </location>
</feature>
<name>A0A0G4MPU0_VERLO</name>
<protein>
    <recommendedName>
        <fullName evidence="10">Glycoside hydrolase family 3 N-terminal domain-containing protein</fullName>
    </recommendedName>
</protein>
<dbReference type="GO" id="GO:0016747">
    <property type="term" value="F:acyltransferase activity, transferring groups other than amino-acyl groups"/>
    <property type="evidence" value="ECO:0007669"/>
    <property type="project" value="InterPro"/>
</dbReference>
<feature type="region of interest" description="Disordered" evidence="5">
    <location>
        <begin position="1"/>
        <end position="57"/>
    </location>
</feature>
<dbReference type="SUPFAM" id="SSF51445">
    <property type="entry name" value="(Trans)glycosidases"/>
    <property type="match status" value="1"/>
</dbReference>
<keyword evidence="3" id="KW-0325">Glycoprotein</keyword>
<organism evidence="8 9">
    <name type="scientific">Verticillium longisporum</name>
    <name type="common">Verticillium dahliae var. longisporum</name>
    <dbReference type="NCBI Taxonomy" id="100787"/>
    <lineage>
        <taxon>Eukaryota</taxon>
        <taxon>Fungi</taxon>
        <taxon>Dikarya</taxon>
        <taxon>Ascomycota</taxon>
        <taxon>Pezizomycotina</taxon>
        <taxon>Sordariomycetes</taxon>
        <taxon>Hypocreomycetidae</taxon>
        <taxon>Glomerellales</taxon>
        <taxon>Plectosphaerellaceae</taxon>
        <taxon>Verticillium</taxon>
    </lineage>
</organism>
<dbReference type="GO" id="GO:0009254">
    <property type="term" value="P:peptidoglycan turnover"/>
    <property type="evidence" value="ECO:0007669"/>
    <property type="project" value="TreeGrafter"/>
</dbReference>
<comment type="similarity">
    <text evidence="1">Belongs to the glycosyl hydrolase 3 family.</text>
</comment>
<dbReference type="GO" id="GO:0005975">
    <property type="term" value="P:carbohydrate metabolic process"/>
    <property type="evidence" value="ECO:0007669"/>
    <property type="project" value="InterPro"/>
</dbReference>
<dbReference type="PANTHER" id="PTHR30480:SF8">
    <property type="entry name" value="PUTATIVE (AFU_ORTHOLOGUE AFUA_8G04060)-RELATED"/>
    <property type="match status" value="1"/>
</dbReference>
<evidence type="ECO:0000256" key="5">
    <source>
        <dbReference type="SAM" id="MobiDB-lite"/>
    </source>
</evidence>
<dbReference type="InterPro" id="IPR050226">
    <property type="entry name" value="NagZ_Beta-hexosaminidase"/>
</dbReference>
<dbReference type="STRING" id="100787.A0A0G4MPU0"/>
<keyword evidence="9" id="KW-1185">Reference proteome</keyword>
<evidence type="ECO:0000259" key="6">
    <source>
        <dbReference type="Pfam" id="PF00583"/>
    </source>
</evidence>
<dbReference type="EMBL" id="CVQH01023972">
    <property type="protein sequence ID" value="CRK36229.1"/>
    <property type="molecule type" value="Genomic_DNA"/>
</dbReference>
<gene>
    <name evidence="8" type="ORF">BN1708_006991</name>
</gene>
<keyword evidence="4" id="KW-0326">Glycosidase</keyword>
<proteinExistence type="inferred from homology"/>
<evidence type="ECO:0000256" key="2">
    <source>
        <dbReference type="ARBA" id="ARBA00022801"/>
    </source>
</evidence>
<accession>A0A0G4MPU0</accession>
<dbReference type="InterPro" id="IPR001764">
    <property type="entry name" value="Glyco_hydro_3_N"/>
</dbReference>
<dbReference type="Proteomes" id="UP000044602">
    <property type="component" value="Unassembled WGS sequence"/>
</dbReference>
<evidence type="ECO:0000313" key="8">
    <source>
        <dbReference type="EMBL" id="CRK36229.1"/>
    </source>
</evidence>
<sequence>MAPRPQPLMARSISNDKRESATSEQERTKRRSADKAHRRDLWPLDTSKANGHTHRTGLSQKPIAAMASKASKVDIKLDPIWEDLDWAIGQMLIMGWDGTEVTPQICTLIEEHHLGSILLTAKNLKSAHQTAKLVQELQTIAHKANHPQPLLIAVDQENGGVNSLFDEDYVCQFPSAMGIAATGRAELAYEVNKATASAVGACGVNMMLGPVLDVLSNARYQPLGVRATGDDPQEVSQYGIAAMNGIRDAGLACCGKHFPSYGNLDFLGSSLDIPMITQTLEELSLSAIVPFRNAIATGKLDAMFVGGCGISNPSMNIAHACLSDQVVDDLLRNELGFDGVAISECLEMQALSHDIGVQNGVVMAVEAGASTIIIVTADANRNLYQSGFTKHVEMMCAMLRSRGQKKSVMVVAVSSPYDFALDKTIGTYICTFDFTENALNALVRALCGDFVPKGSLPGTLRKSKKVLKSRQNWIVEEYDRERDADGLHELIKATARANSADLGCLETATAASFELFNPKIDETHFVVRNSSTNALYGFAATYAIDRTGILGAIFVDPSKRNHSVGRSLHRRAIRHLTKKRSIKKVQLGTCFPGIFLGIPIGEGIAASWFANNGWDIQFPKRLTNLVINDLSTWTVPEGLLQGIQRASISFDLIHGLDNGDAERVLSHVSQHATAEVLELYRCALQETKACGIVRSKKADDTLLGTIIICSPGSPLATYVPPLMPRRGEGIGGLLAPVVPPTSQDVLVLQGLVLMGTRQNKAHKSAKTVLSWVQDAAYEHVVAMGFEILQSFEEMTNTPDTWADLI</sequence>
<feature type="domain" description="N-acetyltransferase" evidence="6">
    <location>
        <begin position="519"/>
        <end position="588"/>
    </location>
</feature>
<dbReference type="InterPro" id="IPR017853">
    <property type="entry name" value="GH"/>
</dbReference>